<feature type="coiled-coil region" evidence="1">
    <location>
        <begin position="22"/>
        <end position="60"/>
    </location>
</feature>
<organism evidence="2 3">
    <name type="scientific">Aeromonas phage PS</name>
    <dbReference type="NCBI Taxonomy" id="2723762"/>
    <lineage>
        <taxon>Viruses</taxon>
        <taxon>Duplodnaviria</taxon>
        <taxon>Heunggongvirae</taxon>
        <taxon>Uroviricota</taxon>
        <taxon>Caudoviricetes</taxon>
        <taxon>Autographivirales</taxon>
        <taxon>Autoscriptoviridae</taxon>
        <taxon>Savitribaivirus</taxon>
        <taxon>Savitribaivirus PS</taxon>
    </lineage>
</organism>
<evidence type="ECO:0000313" key="3">
    <source>
        <dbReference type="Proteomes" id="UP000503286"/>
    </source>
</evidence>
<accession>A0A6H0X6Q5</accession>
<keyword evidence="3" id="KW-1185">Reference proteome</keyword>
<evidence type="ECO:0000256" key="1">
    <source>
        <dbReference type="SAM" id="Coils"/>
    </source>
</evidence>
<proteinExistence type="predicted"/>
<sequence>MVDEKRNATRLSTRAGTIGERVAVLESKMDSTEQDMRELKELVTTNFKELKEAIEQIRSRKNPVMEFLEDNWKMLVVVAAVFLGKDVTALVQWMKAFGG</sequence>
<keyword evidence="1" id="KW-0175">Coiled coil</keyword>
<dbReference type="Proteomes" id="UP000503286">
    <property type="component" value="Segment"/>
</dbReference>
<evidence type="ECO:0000313" key="2">
    <source>
        <dbReference type="EMBL" id="QIW89976.1"/>
    </source>
</evidence>
<protein>
    <submittedName>
        <fullName evidence="2">Uncharacterized protein</fullName>
    </submittedName>
</protein>
<name>A0A6H0X6Q5_9CAUD</name>
<reference evidence="2" key="1">
    <citation type="submission" date="2020-03" db="EMBL/GenBank/DDBJ databases">
        <title>Complete genome sequence of Aeromonas phage PS.</title>
        <authorList>
            <person name="Tagunde S.N."/>
            <person name="Newase S.K."/>
            <person name="Nagar V."/>
            <person name="Kapadnis B.P."/>
            <person name="Pandit S.V."/>
        </authorList>
    </citation>
    <scope>NUCLEOTIDE SEQUENCE</scope>
</reference>
<dbReference type="EMBL" id="MT259468">
    <property type="protein sequence ID" value="QIW89976.1"/>
    <property type="molecule type" value="Genomic_DNA"/>
</dbReference>